<evidence type="ECO:0000313" key="2">
    <source>
        <dbReference type="Proteomes" id="UP000014500"/>
    </source>
</evidence>
<sequence length="146" mass="17458">MSREGQRLGQYVDSRKRRVSLQKNRRWHTRLWKVSVEVEAPPIELLNRVLRERHIWDDQLIKWRVVHKLDSCSEIFNYNLGVFVWFSSLDLICDNEKECLSKLQELKYGLRNGDELSTMFTIDDSTLLSKLNVYVPHKHQCLRITT</sequence>
<dbReference type="GO" id="GO:0005096">
    <property type="term" value="F:GTPase activator activity"/>
    <property type="evidence" value="ECO:0007669"/>
    <property type="project" value="TreeGrafter"/>
</dbReference>
<dbReference type="InterPro" id="IPR023393">
    <property type="entry name" value="START-like_dom_sf"/>
</dbReference>
<dbReference type="SUPFAM" id="SSF55961">
    <property type="entry name" value="Bet v1-like"/>
    <property type="match status" value="1"/>
</dbReference>
<dbReference type="GO" id="GO:0035023">
    <property type="term" value="P:regulation of Rho protein signal transduction"/>
    <property type="evidence" value="ECO:0007669"/>
    <property type="project" value="TreeGrafter"/>
</dbReference>
<protein>
    <submittedName>
        <fullName evidence="1">Uncharacterized protein</fullName>
    </submittedName>
</protein>
<keyword evidence="2" id="KW-1185">Reference proteome</keyword>
<dbReference type="EMBL" id="JH430359">
    <property type="status" value="NOT_ANNOTATED_CDS"/>
    <property type="molecule type" value="Genomic_DNA"/>
</dbReference>
<proteinExistence type="predicted"/>
<reference evidence="2" key="1">
    <citation type="submission" date="2011-05" db="EMBL/GenBank/DDBJ databases">
        <authorList>
            <person name="Richards S.R."/>
            <person name="Qu J."/>
            <person name="Jiang H."/>
            <person name="Jhangiani S.N."/>
            <person name="Agravi P."/>
            <person name="Goodspeed R."/>
            <person name="Gross S."/>
            <person name="Mandapat C."/>
            <person name="Jackson L."/>
            <person name="Mathew T."/>
            <person name="Pu L."/>
            <person name="Thornton R."/>
            <person name="Saada N."/>
            <person name="Wilczek-Boney K.B."/>
            <person name="Lee S."/>
            <person name="Kovar C."/>
            <person name="Wu Y."/>
            <person name="Scherer S.E."/>
            <person name="Worley K.C."/>
            <person name="Muzny D.M."/>
            <person name="Gibbs R."/>
        </authorList>
    </citation>
    <scope>NUCLEOTIDE SEQUENCE</scope>
    <source>
        <strain evidence="2">Brora</strain>
    </source>
</reference>
<dbReference type="GO" id="GO:0030036">
    <property type="term" value="P:actin cytoskeleton organization"/>
    <property type="evidence" value="ECO:0007669"/>
    <property type="project" value="TreeGrafter"/>
</dbReference>
<dbReference type="AlphaFoldDB" id="T1IJW2"/>
<dbReference type="Gene3D" id="3.30.530.20">
    <property type="match status" value="1"/>
</dbReference>
<dbReference type="Proteomes" id="UP000014500">
    <property type="component" value="Unassembled WGS sequence"/>
</dbReference>
<dbReference type="PANTHER" id="PTHR12659">
    <property type="entry name" value="RHO-TYPE GTPASE ACTIVATING PROTEIN"/>
    <property type="match status" value="1"/>
</dbReference>
<reference evidence="1" key="2">
    <citation type="submission" date="2015-02" db="UniProtKB">
        <authorList>
            <consortium name="EnsemblMetazoa"/>
        </authorList>
    </citation>
    <scope>IDENTIFICATION</scope>
</reference>
<organism evidence="1 2">
    <name type="scientific">Strigamia maritima</name>
    <name type="common">European centipede</name>
    <name type="synonym">Geophilus maritimus</name>
    <dbReference type="NCBI Taxonomy" id="126957"/>
    <lineage>
        <taxon>Eukaryota</taxon>
        <taxon>Metazoa</taxon>
        <taxon>Ecdysozoa</taxon>
        <taxon>Arthropoda</taxon>
        <taxon>Myriapoda</taxon>
        <taxon>Chilopoda</taxon>
        <taxon>Pleurostigmophora</taxon>
        <taxon>Geophilomorpha</taxon>
        <taxon>Linotaeniidae</taxon>
        <taxon>Strigamia</taxon>
    </lineage>
</organism>
<name>T1IJW2_STRMM</name>
<accession>T1IJW2</accession>
<dbReference type="EnsemblMetazoa" id="SMAR001189-RA">
    <property type="protein sequence ID" value="SMAR001189-PA"/>
    <property type="gene ID" value="SMAR001189"/>
</dbReference>
<dbReference type="eggNOG" id="KOG2200">
    <property type="taxonomic scope" value="Eukaryota"/>
</dbReference>
<dbReference type="STRING" id="126957.T1IJW2"/>
<dbReference type="PANTHER" id="PTHR12659:SF7">
    <property type="entry name" value="CROSSVEINLESS C, ISOFORM C"/>
    <property type="match status" value="1"/>
</dbReference>
<evidence type="ECO:0000313" key="1">
    <source>
        <dbReference type="EnsemblMetazoa" id="SMAR001189-PA"/>
    </source>
</evidence>
<dbReference type="HOGENOM" id="CLU_1779754_0_0_1"/>